<sequence length="190" mass="21870">MNSVDFGDDVFIKKATQDDFEDLLNFIKMDFCKNEPLTDALEATPEEMGPTFRDMVKASLEEPCFTYIVRSKKSNEIVATRMMAILERPSNNNCEKDESPPYKSWKANLILKLLKHMEHKVWEFLPNAQKLASGIMISVHQNYTRRGIAQKLVEYNLDEIKEAGCEGLMREATAKNSQKLFCKIRLPKSL</sequence>
<evidence type="ECO:0000313" key="3">
    <source>
        <dbReference type="WBParaSite" id="PSU_v2.g11568.t1"/>
    </source>
</evidence>
<dbReference type="AlphaFoldDB" id="A0A914XUD8"/>
<name>A0A914XUD8_9BILA</name>
<organism evidence="2 3">
    <name type="scientific">Panagrolaimus superbus</name>
    <dbReference type="NCBI Taxonomy" id="310955"/>
    <lineage>
        <taxon>Eukaryota</taxon>
        <taxon>Metazoa</taxon>
        <taxon>Ecdysozoa</taxon>
        <taxon>Nematoda</taxon>
        <taxon>Chromadorea</taxon>
        <taxon>Rhabditida</taxon>
        <taxon>Tylenchina</taxon>
        <taxon>Panagrolaimomorpha</taxon>
        <taxon>Panagrolaimoidea</taxon>
        <taxon>Panagrolaimidae</taxon>
        <taxon>Panagrolaimus</taxon>
    </lineage>
</organism>
<proteinExistence type="predicted"/>
<feature type="domain" description="N-acetyltransferase" evidence="1">
    <location>
        <begin position="128"/>
        <end position="174"/>
    </location>
</feature>
<dbReference type="InterPro" id="IPR016181">
    <property type="entry name" value="Acyl_CoA_acyltransferase"/>
</dbReference>
<dbReference type="GO" id="GO:0008080">
    <property type="term" value="F:N-acetyltransferase activity"/>
    <property type="evidence" value="ECO:0007669"/>
    <property type="project" value="TreeGrafter"/>
</dbReference>
<dbReference type="PANTHER" id="PTHR20905:SF1">
    <property type="entry name" value="AT07410P-RELATED"/>
    <property type="match status" value="1"/>
</dbReference>
<dbReference type="InterPro" id="IPR000182">
    <property type="entry name" value="GNAT_dom"/>
</dbReference>
<accession>A0A914XUD8</accession>
<dbReference type="Proteomes" id="UP000887577">
    <property type="component" value="Unplaced"/>
</dbReference>
<evidence type="ECO:0000313" key="2">
    <source>
        <dbReference type="Proteomes" id="UP000887577"/>
    </source>
</evidence>
<evidence type="ECO:0000259" key="1">
    <source>
        <dbReference type="Pfam" id="PF00583"/>
    </source>
</evidence>
<dbReference type="CDD" id="cd04301">
    <property type="entry name" value="NAT_SF"/>
    <property type="match status" value="1"/>
</dbReference>
<reference evidence="3" key="1">
    <citation type="submission" date="2022-11" db="UniProtKB">
        <authorList>
            <consortium name="WormBaseParasite"/>
        </authorList>
    </citation>
    <scope>IDENTIFICATION</scope>
</reference>
<keyword evidence="2" id="KW-1185">Reference proteome</keyword>
<protein>
    <submittedName>
        <fullName evidence="3">N-acetyltransferase domain-containing protein</fullName>
    </submittedName>
</protein>
<dbReference type="SUPFAM" id="SSF55729">
    <property type="entry name" value="Acyl-CoA N-acyltransferases (Nat)"/>
    <property type="match status" value="1"/>
</dbReference>
<dbReference type="Gene3D" id="3.40.630.30">
    <property type="match status" value="1"/>
</dbReference>
<dbReference type="PANTHER" id="PTHR20905">
    <property type="entry name" value="N-ACETYLTRANSFERASE-RELATED"/>
    <property type="match status" value="1"/>
</dbReference>
<dbReference type="Pfam" id="PF00583">
    <property type="entry name" value="Acetyltransf_1"/>
    <property type="match status" value="1"/>
</dbReference>
<dbReference type="WBParaSite" id="PSU_v2.g11568.t1">
    <property type="protein sequence ID" value="PSU_v2.g11568.t1"/>
    <property type="gene ID" value="PSU_v2.g11568"/>
</dbReference>